<proteinExistence type="predicted"/>
<protein>
    <submittedName>
        <fullName evidence="1">Transporter substrate-binding domain-containing protein</fullName>
    </submittedName>
</protein>
<organism evidence="1 2">
    <name type="scientific">Chitinimonas viridis</name>
    <dbReference type="NCBI Taxonomy" id="664880"/>
    <lineage>
        <taxon>Bacteria</taxon>
        <taxon>Pseudomonadati</taxon>
        <taxon>Pseudomonadota</taxon>
        <taxon>Betaproteobacteria</taxon>
        <taxon>Neisseriales</taxon>
        <taxon>Chitinibacteraceae</taxon>
        <taxon>Chitinimonas</taxon>
    </lineage>
</organism>
<dbReference type="Proteomes" id="UP001180081">
    <property type="component" value="Unassembled WGS sequence"/>
</dbReference>
<dbReference type="EMBL" id="JAUFPU010000003">
    <property type="protein sequence ID" value="MDN3575914.1"/>
    <property type="molecule type" value="Genomic_DNA"/>
</dbReference>
<dbReference type="SUPFAM" id="SSF53850">
    <property type="entry name" value="Periplasmic binding protein-like II"/>
    <property type="match status" value="1"/>
</dbReference>
<keyword evidence="2" id="KW-1185">Reference proteome</keyword>
<evidence type="ECO:0000313" key="2">
    <source>
        <dbReference type="Proteomes" id="UP001180081"/>
    </source>
</evidence>
<accession>A0ABT8B1J8</accession>
<comment type="caution">
    <text evidence="1">The sequence shown here is derived from an EMBL/GenBank/DDBJ whole genome shotgun (WGS) entry which is preliminary data.</text>
</comment>
<evidence type="ECO:0000313" key="1">
    <source>
        <dbReference type="EMBL" id="MDN3575914.1"/>
    </source>
</evidence>
<dbReference type="RefSeq" id="WP_290331553.1">
    <property type="nucleotide sequence ID" value="NZ_JAUFPU010000003.1"/>
</dbReference>
<gene>
    <name evidence="1" type="ORF">QWZ03_03900</name>
</gene>
<name>A0ABT8B1J8_9NEIS</name>
<reference evidence="1" key="1">
    <citation type="journal article" date="2014" name="Int. J. Syst. Evol. Microbiol.">
        <title>Complete genome of a new Firmicutes species belonging to the dominant human colonic microbiota ('Ruminococcus bicirculans') reveals two chromosomes and a selective capacity to utilize plant glucans.</title>
        <authorList>
            <consortium name="NISC Comparative Sequencing Program"/>
            <person name="Wegmann U."/>
            <person name="Louis P."/>
            <person name="Goesmann A."/>
            <person name="Henrissat B."/>
            <person name="Duncan S.H."/>
            <person name="Flint H.J."/>
        </authorList>
    </citation>
    <scope>NUCLEOTIDE SEQUENCE</scope>
    <source>
        <strain evidence="1">CECT 7703</strain>
    </source>
</reference>
<reference evidence="1" key="2">
    <citation type="submission" date="2023-06" db="EMBL/GenBank/DDBJ databases">
        <authorList>
            <person name="Lucena T."/>
            <person name="Sun Q."/>
        </authorList>
    </citation>
    <scope>NUCLEOTIDE SEQUENCE</scope>
    <source>
        <strain evidence="1">CECT 7703</strain>
    </source>
</reference>
<sequence>MSRWAKGAELAARVAPISSLLKGVTIMRLRHFLGLLLALAVVVPHAAEEAPVRIAGVENDEGTERYYEVVVREAYRRIGQPVELTFMPAARGLIAANTGKSDALLARLPVIEDAYTNMRRIPTSIGPMTFLAVSMKPSLEIRNWEDMRTLNIAVRRGYRIAEIKTAGMNVSLVDSYESMFRMLAQGRVDVVVIREPGVSPTLRALKSARVLNGTETFRSVVLEYLPAYHYIHVERSNLIGPLDQALKAMTKDGFLERALRDARSVN</sequence>
<dbReference type="Gene3D" id="3.40.190.10">
    <property type="entry name" value="Periplasmic binding protein-like II"/>
    <property type="match status" value="2"/>
</dbReference>